<name>A0AA38G787_TAXCH</name>
<dbReference type="Pfam" id="PF08172">
    <property type="entry name" value="CASP_C"/>
    <property type="match status" value="1"/>
</dbReference>
<keyword evidence="1" id="KW-1133">Transmembrane helix</keyword>
<evidence type="ECO:0000313" key="4">
    <source>
        <dbReference type="Proteomes" id="UP000824469"/>
    </source>
</evidence>
<gene>
    <name evidence="3" type="ORF">KI387_020033</name>
</gene>
<feature type="domain" description="CASP C-terminal" evidence="2">
    <location>
        <begin position="1"/>
        <end position="54"/>
    </location>
</feature>
<feature type="non-terminal residue" evidence="3">
    <location>
        <position position="57"/>
    </location>
</feature>
<dbReference type="GO" id="GO:0006891">
    <property type="term" value="P:intra-Golgi vesicle-mediated transport"/>
    <property type="evidence" value="ECO:0007669"/>
    <property type="project" value="InterPro"/>
</dbReference>
<dbReference type="InterPro" id="IPR012955">
    <property type="entry name" value="CASP_C"/>
</dbReference>
<feature type="transmembrane region" description="Helical" evidence="1">
    <location>
        <begin position="31"/>
        <end position="49"/>
    </location>
</feature>
<evidence type="ECO:0000256" key="1">
    <source>
        <dbReference type="SAM" id="Phobius"/>
    </source>
</evidence>
<comment type="caution">
    <text evidence="3">The sequence shown here is derived from an EMBL/GenBank/DDBJ whole genome shotgun (WGS) entry which is preliminary data.</text>
</comment>
<keyword evidence="1" id="KW-0472">Membrane</keyword>
<dbReference type="Proteomes" id="UP000824469">
    <property type="component" value="Unassembled WGS sequence"/>
</dbReference>
<evidence type="ECO:0000313" key="3">
    <source>
        <dbReference type="EMBL" id="KAH9318264.1"/>
    </source>
</evidence>
<dbReference type="AlphaFoldDB" id="A0AA38G787"/>
<evidence type="ECO:0000259" key="2">
    <source>
        <dbReference type="Pfam" id="PF08172"/>
    </source>
</evidence>
<reference evidence="3 4" key="1">
    <citation type="journal article" date="2021" name="Nat. Plants">
        <title>The Taxus genome provides insights into paclitaxel biosynthesis.</title>
        <authorList>
            <person name="Xiong X."/>
            <person name="Gou J."/>
            <person name="Liao Q."/>
            <person name="Li Y."/>
            <person name="Zhou Q."/>
            <person name="Bi G."/>
            <person name="Li C."/>
            <person name="Du R."/>
            <person name="Wang X."/>
            <person name="Sun T."/>
            <person name="Guo L."/>
            <person name="Liang H."/>
            <person name="Lu P."/>
            <person name="Wu Y."/>
            <person name="Zhang Z."/>
            <person name="Ro D.K."/>
            <person name="Shang Y."/>
            <person name="Huang S."/>
            <person name="Yan J."/>
        </authorList>
    </citation>
    <scope>NUCLEOTIDE SEQUENCE [LARGE SCALE GENOMIC DNA]</scope>
    <source>
        <strain evidence="3">Ta-2019</strain>
    </source>
</reference>
<sequence length="57" mass="6799">EKERRYKELGIRDKITLTSGRFLLGNKYGRTFIFFYSIGLHLLVFTSLYRMSALSYQ</sequence>
<feature type="non-terminal residue" evidence="3">
    <location>
        <position position="1"/>
    </location>
</feature>
<dbReference type="EMBL" id="JAHRHJ020000004">
    <property type="protein sequence ID" value="KAH9318264.1"/>
    <property type="molecule type" value="Genomic_DNA"/>
</dbReference>
<accession>A0AA38G787</accession>
<keyword evidence="4" id="KW-1185">Reference proteome</keyword>
<dbReference type="GO" id="GO:0000139">
    <property type="term" value="C:Golgi membrane"/>
    <property type="evidence" value="ECO:0007669"/>
    <property type="project" value="InterPro"/>
</dbReference>
<protein>
    <recommendedName>
        <fullName evidence="2">CASP C-terminal domain-containing protein</fullName>
    </recommendedName>
</protein>
<keyword evidence="1" id="KW-0812">Transmembrane</keyword>
<proteinExistence type="predicted"/>
<organism evidence="3 4">
    <name type="scientific">Taxus chinensis</name>
    <name type="common">Chinese yew</name>
    <name type="synonym">Taxus wallichiana var. chinensis</name>
    <dbReference type="NCBI Taxonomy" id="29808"/>
    <lineage>
        <taxon>Eukaryota</taxon>
        <taxon>Viridiplantae</taxon>
        <taxon>Streptophyta</taxon>
        <taxon>Embryophyta</taxon>
        <taxon>Tracheophyta</taxon>
        <taxon>Spermatophyta</taxon>
        <taxon>Pinopsida</taxon>
        <taxon>Pinidae</taxon>
        <taxon>Conifers II</taxon>
        <taxon>Cupressales</taxon>
        <taxon>Taxaceae</taxon>
        <taxon>Taxus</taxon>
    </lineage>
</organism>